<evidence type="ECO:0000313" key="4">
    <source>
        <dbReference type="EMBL" id="SFK52267.1"/>
    </source>
</evidence>
<sequence>MLAFVEELKKNWANRNKVVIATVINTIGSTYRQVGAKSIFYENGRFEGVLSGGCVEGDIFEQCKAVLETGEARHIYYNLQDDDPIFGFGVGCDGGMEILLQIFDPINHSETAKKLLNIYSNALESKGSYRVLTVLESDNTSKINPGTSWGLQADSVGNVFKNHDESYYITFDDVAYDDFTQFTINALTENGSKKIEINCFLETVKPIPQLLILGAGHDAVTLAKQAKNLNWFVTVADYRTAHIESEMFDMADERILCSNEKHFKNISFEGDVSVVVMSHNFERDKFYLEQLYLKNFTYLGILGSRKRTIKLIESLNVTYPEEKVYYPAGLDLGSEGPEEIALSILAEILKVKNNRTGNFLVQKTGLIHE</sequence>
<dbReference type="InterPro" id="IPR003777">
    <property type="entry name" value="XdhC_CoxI"/>
</dbReference>
<dbReference type="AlphaFoldDB" id="A0A0F7D434"/>
<reference evidence="3 5" key="1">
    <citation type="journal article" date="2015" name="Int. J. Syst. Evol. Microbiol.">
        <title>Complete genome sequence of Salinicoccus halodurans H3B36, isolated from the Qaidam Basin in China.</title>
        <authorList>
            <person name="Jiang K."/>
            <person name="Xue Y."/>
            <person name="Ma Y."/>
        </authorList>
    </citation>
    <scope>NUCLEOTIDE SEQUENCE [LARGE SCALE GENOMIC DNA]</scope>
    <source>
        <strain evidence="3 5">H3B36</strain>
    </source>
</reference>
<dbReference type="RefSeq" id="WP_046789730.1">
    <property type="nucleotide sequence ID" value="NZ_CP011366.1"/>
</dbReference>
<dbReference type="PANTHER" id="PTHR30388:SF6">
    <property type="entry name" value="XANTHINE DEHYDROGENASE SUBUNIT A-RELATED"/>
    <property type="match status" value="1"/>
</dbReference>
<dbReference type="Gene3D" id="3.40.50.720">
    <property type="entry name" value="NAD(P)-binding Rossmann-like Domain"/>
    <property type="match status" value="1"/>
</dbReference>
<proteinExistence type="predicted"/>
<evidence type="ECO:0000259" key="2">
    <source>
        <dbReference type="Pfam" id="PF13478"/>
    </source>
</evidence>
<reference evidence="5" key="2">
    <citation type="submission" date="2015-04" db="EMBL/GenBank/DDBJ databases">
        <title>Complete genome sequence of Salinicoccus halodurans strain H3B36, isolated from the Qaidam basin of China.</title>
        <authorList>
            <person name="Ma Y."/>
            <person name="Jiang K."/>
            <person name="Xue Y."/>
        </authorList>
    </citation>
    <scope>NUCLEOTIDE SEQUENCE [LARGE SCALE GENOMIC DNA]</scope>
    <source>
        <strain evidence="5">H3B36</strain>
    </source>
</reference>
<feature type="domain" description="XdhC Rossmann" evidence="2">
    <location>
        <begin position="210"/>
        <end position="348"/>
    </location>
</feature>
<accession>A0A0F7D434</accession>
<dbReference type="PANTHER" id="PTHR30388">
    <property type="entry name" value="ALDEHYDE OXIDOREDUCTASE MOLYBDENUM COFACTOR ASSEMBLY PROTEIN"/>
    <property type="match status" value="1"/>
</dbReference>
<dbReference type="EMBL" id="FOTB01000001">
    <property type="protein sequence ID" value="SFK52267.1"/>
    <property type="molecule type" value="Genomic_DNA"/>
</dbReference>
<dbReference type="Pfam" id="PF02625">
    <property type="entry name" value="XdhC_CoxI"/>
    <property type="match status" value="1"/>
</dbReference>
<dbReference type="EMBL" id="CP011366">
    <property type="protein sequence ID" value="AKG73540.1"/>
    <property type="molecule type" value="Genomic_DNA"/>
</dbReference>
<keyword evidence="5" id="KW-1185">Reference proteome</keyword>
<dbReference type="Pfam" id="PF13478">
    <property type="entry name" value="XdhC_C"/>
    <property type="match status" value="1"/>
</dbReference>
<dbReference type="KEGG" id="shv:AAT16_04515"/>
<feature type="domain" description="XdhC- CoxI" evidence="1">
    <location>
        <begin position="12"/>
        <end position="77"/>
    </location>
</feature>
<dbReference type="InterPro" id="IPR052698">
    <property type="entry name" value="MoCofactor_Util/Proc"/>
</dbReference>
<protein>
    <submittedName>
        <fullName evidence="4">XdhC and CoxI family protein</fullName>
    </submittedName>
</protein>
<reference evidence="4 6" key="3">
    <citation type="submission" date="2016-10" db="EMBL/GenBank/DDBJ databases">
        <authorList>
            <person name="Varghese N."/>
            <person name="Submissions S."/>
        </authorList>
    </citation>
    <scope>NUCLEOTIDE SEQUENCE [LARGE SCALE GENOMIC DNA]</scope>
    <source>
        <strain evidence="4 6">CGMCC 1.6501</strain>
    </source>
</reference>
<evidence type="ECO:0000313" key="6">
    <source>
        <dbReference type="Proteomes" id="UP000183090"/>
    </source>
</evidence>
<dbReference type="OrthoDB" id="9773039at2"/>
<evidence type="ECO:0000313" key="3">
    <source>
        <dbReference type="EMBL" id="AKG73540.1"/>
    </source>
</evidence>
<dbReference type="InterPro" id="IPR027051">
    <property type="entry name" value="XdhC_Rossmann_dom"/>
</dbReference>
<organism evidence="4 6">
    <name type="scientific">Salinicoccus halodurans</name>
    <dbReference type="NCBI Taxonomy" id="407035"/>
    <lineage>
        <taxon>Bacteria</taxon>
        <taxon>Bacillati</taxon>
        <taxon>Bacillota</taxon>
        <taxon>Bacilli</taxon>
        <taxon>Bacillales</taxon>
        <taxon>Staphylococcaceae</taxon>
        <taxon>Salinicoccus</taxon>
    </lineage>
</organism>
<name>A0A0F7D434_9STAP</name>
<dbReference type="Proteomes" id="UP000034029">
    <property type="component" value="Chromosome"/>
</dbReference>
<gene>
    <name evidence="3" type="ORF">AAT16_04515</name>
    <name evidence="4" type="ORF">SAMN05216235_0139</name>
</gene>
<evidence type="ECO:0000259" key="1">
    <source>
        <dbReference type="Pfam" id="PF02625"/>
    </source>
</evidence>
<dbReference type="Proteomes" id="UP000183090">
    <property type="component" value="Unassembled WGS sequence"/>
</dbReference>
<evidence type="ECO:0000313" key="5">
    <source>
        <dbReference type="Proteomes" id="UP000034029"/>
    </source>
</evidence>